<feature type="domain" description="Amidohydrolase-related" evidence="2">
    <location>
        <begin position="3"/>
        <end position="297"/>
    </location>
</feature>
<protein>
    <submittedName>
        <fullName evidence="3">Amidohydrolase family protein</fullName>
    </submittedName>
</protein>
<dbReference type="Pfam" id="PF04909">
    <property type="entry name" value="Amidohydro_2"/>
    <property type="match status" value="1"/>
</dbReference>
<dbReference type="InterPro" id="IPR006680">
    <property type="entry name" value="Amidohydro-rel"/>
</dbReference>
<accession>A0ABX1X4B5</accession>
<proteinExistence type="predicted"/>
<dbReference type="EMBL" id="WHNY01000009">
    <property type="protein sequence ID" value="NOU63255.1"/>
    <property type="molecule type" value="Genomic_DNA"/>
</dbReference>
<dbReference type="Proteomes" id="UP000653578">
    <property type="component" value="Unassembled WGS sequence"/>
</dbReference>
<evidence type="ECO:0000313" key="3">
    <source>
        <dbReference type="EMBL" id="NOU63255.1"/>
    </source>
</evidence>
<dbReference type="Gene3D" id="3.20.20.140">
    <property type="entry name" value="Metal-dependent hydrolases"/>
    <property type="match status" value="1"/>
</dbReference>
<comment type="caution">
    <text evidence="3">The sequence shown here is derived from an EMBL/GenBank/DDBJ whole genome shotgun (WGS) entry which is preliminary data.</text>
</comment>
<keyword evidence="4" id="KW-1185">Reference proteome</keyword>
<dbReference type="InterPro" id="IPR032465">
    <property type="entry name" value="ACMSD"/>
</dbReference>
<organism evidence="3 4">
    <name type="scientific">Paenibacillus plantarum</name>
    <dbReference type="NCBI Taxonomy" id="2654975"/>
    <lineage>
        <taxon>Bacteria</taxon>
        <taxon>Bacillati</taxon>
        <taxon>Bacillota</taxon>
        <taxon>Bacilli</taxon>
        <taxon>Bacillales</taxon>
        <taxon>Paenibacillaceae</taxon>
        <taxon>Paenibacillus</taxon>
    </lineage>
</organism>
<dbReference type="PANTHER" id="PTHR21240">
    <property type="entry name" value="2-AMINO-3-CARBOXYLMUCONATE-6-SEMIALDEHYDE DECARBOXYLASE"/>
    <property type="match status" value="1"/>
</dbReference>
<gene>
    <name evidence="3" type="ORF">GC096_04250</name>
</gene>
<evidence type="ECO:0000313" key="4">
    <source>
        <dbReference type="Proteomes" id="UP000653578"/>
    </source>
</evidence>
<dbReference type="SUPFAM" id="SSF51556">
    <property type="entry name" value="Metallo-dependent hydrolases"/>
    <property type="match status" value="1"/>
</dbReference>
<evidence type="ECO:0000256" key="1">
    <source>
        <dbReference type="ARBA" id="ARBA00023239"/>
    </source>
</evidence>
<sequence>MIIDMHVHLADYRIYPDYWVEGIKSSIAESILLNSGINVSSEFLNKLVARNLNDMDCSRMIQRLDDSGIDQANILLADFGFERDDMEYSIDELYHIHFEALCRYPDRLRVFAGIDPRRGKEGLKLFQKGIEDYGFSGLKLYPPCGFDLDDRQLYPFYEICDALSLPVLTHIGPSLPSMRSEFRYPCAVLDITSQFKQMPFILGHAALVYFEQSKFLPLKRDNIYLEVSGFQTLIQSEPRLPKWVQELMQSCEDRILFGTDWPLFNNSKEAVQYFQQMDGLSESQKDKFFSGNALSIFNQRKIPL</sequence>
<evidence type="ECO:0000259" key="2">
    <source>
        <dbReference type="Pfam" id="PF04909"/>
    </source>
</evidence>
<dbReference type="CDD" id="cd01292">
    <property type="entry name" value="metallo-dependent_hydrolases"/>
    <property type="match status" value="1"/>
</dbReference>
<dbReference type="InterPro" id="IPR032466">
    <property type="entry name" value="Metal_Hydrolase"/>
</dbReference>
<name>A0ABX1X4B5_9BACL</name>
<reference evidence="3 4" key="1">
    <citation type="submission" date="2019-10" db="EMBL/GenBank/DDBJ databases">
        <title>Description of Paenibacillus humi sp. nov.</title>
        <authorList>
            <person name="Carlier A."/>
            <person name="Qi S."/>
        </authorList>
    </citation>
    <scope>NUCLEOTIDE SEQUENCE [LARGE SCALE GENOMIC DNA]</scope>
    <source>
        <strain evidence="3 4">LMG 31461</strain>
    </source>
</reference>
<dbReference type="RefSeq" id="WP_171629059.1">
    <property type="nucleotide sequence ID" value="NZ_WHNY01000009.1"/>
</dbReference>
<keyword evidence="1" id="KW-0456">Lyase</keyword>